<dbReference type="PROSITE" id="PS51762">
    <property type="entry name" value="GH16_2"/>
    <property type="match status" value="1"/>
</dbReference>
<comment type="subcellular location">
    <subcellularLocation>
        <location evidence="6">Secreted</location>
        <location evidence="6">Cell wall</location>
    </subcellularLocation>
    <subcellularLocation>
        <location evidence="6">Secreted</location>
        <location evidence="6">Extracellular space</location>
        <location evidence="6">Apoplast</location>
    </subcellularLocation>
</comment>
<accession>A0A9D5CUF2</accession>
<dbReference type="EMBL" id="JAGGNH010000003">
    <property type="protein sequence ID" value="KAJ0980045.1"/>
    <property type="molecule type" value="Genomic_DNA"/>
</dbReference>
<protein>
    <recommendedName>
        <fullName evidence="6">Xyloglucan endotransglucosylase/hydrolase</fullName>
        <ecNumber evidence="6">2.4.1.207</ecNumber>
    </recommendedName>
</protein>
<feature type="active site" description="Proton donor" evidence="5">
    <location>
        <position position="81"/>
    </location>
</feature>
<dbReference type="GO" id="GO:0048046">
    <property type="term" value="C:apoplast"/>
    <property type="evidence" value="ECO:0007669"/>
    <property type="project" value="UniProtKB-SubCell"/>
</dbReference>
<dbReference type="Proteomes" id="UP001085076">
    <property type="component" value="Miscellaneous, Linkage group lg03"/>
</dbReference>
<evidence type="ECO:0000256" key="2">
    <source>
        <dbReference type="ARBA" id="ARBA00022801"/>
    </source>
</evidence>
<dbReference type="InterPro" id="IPR044791">
    <property type="entry name" value="Beta-glucanase/XTH"/>
</dbReference>
<evidence type="ECO:0000256" key="4">
    <source>
        <dbReference type="ARBA" id="ARBA00023295"/>
    </source>
</evidence>
<name>A0A9D5CUF2_9LILI</name>
<keyword evidence="6" id="KW-0732">Signal</keyword>
<keyword evidence="6" id="KW-0134">Cell wall</keyword>
<keyword evidence="6" id="KW-0961">Cell wall biogenesis/degradation</keyword>
<dbReference type="PIRSF" id="PIRSF005604">
    <property type="entry name" value="XET"/>
    <property type="match status" value="1"/>
</dbReference>
<organism evidence="8 9">
    <name type="scientific">Dioscorea zingiberensis</name>
    <dbReference type="NCBI Taxonomy" id="325984"/>
    <lineage>
        <taxon>Eukaryota</taxon>
        <taxon>Viridiplantae</taxon>
        <taxon>Streptophyta</taxon>
        <taxon>Embryophyta</taxon>
        <taxon>Tracheophyta</taxon>
        <taxon>Spermatophyta</taxon>
        <taxon>Magnoliopsida</taxon>
        <taxon>Liliopsida</taxon>
        <taxon>Dioscoreales</taxon>
        <taxon>Dioscoreaceae</taxon>
        <taxon>Dioscorea</taxon>
    </lineage>
</organism>
<evidence type="ECO:0000313" key="9">
    <source>
        <dbReference type="Proteomes" id="UP001085076"/>
    </source>
</evidence>
<dbReference type="GO" id="GO:0004553">
    <property type="term" value="F:hydrolase activity, hydrolyzing O-glycosyl compounds"/>
    <property type="evidence" value="ECO:0007669"/>
    <property type="project" value="InterPro"/>
</dbReference>
<keyword evidence="9" id="KW-1185">Reference proteome</keyword>
<keyword evidence="2 6" id="KW-0378">Hydrolase</keyword>
<comment type="PTM">
    <text evidence="6">Contains at least one intrachain disulfide bond essential for its enzymatic activity.</text>
</comment>
<dbReference type="GO" id="GO:0010411">
    <property type="term" value="P:xyloglucan metabolic process"/>
    <property type="evidence" value="ECO:0007669"/>
    <property type="project" value="InterPro"/>
</dbReference>
<feature type="domain" description="GH16" evidence="7">
    <location>
        <begin position="10"/>
        <end position="191"/>
    </location>
</feature>
<dbReference type="GO" id="GO:0071555">
    <property type="term" value="P:cell wall organization"/>
    <property type="evidence" value="ECO:0007669"/>
    <property type="project" value="UniProtKB-KW"/>
</dbReference>
<keyword evidence="6" id="KW-0964">Secreted</keyword>
<evidence type="ECO:0000313" key="8">
    <source>
        <dbReference type="EMBL" id="KAJ0980045.1"/>
    </source>
</evidence>
<dbReference type="GO" id="GO:0042546">
    <property type="term" value="P:cell wall biogenesis"/>
    <property type="evidence" value="ECO:0007669"/>
    <property type="project" value="InterPro"/>
</dbReference>
<dbReference type="GO" id="GO:0016762">
    <property type="term" value="F:xyloglucan:xyloglucosyl transferase activity"/>
    <property type="evidence" value="ECO:0007669"/>
    <property type="project" value="UniProtKB-EC"/>
</dbReference>
<comment type="caution">
    <text evidence="8">The sequence shown here is derived from an EMBL/GenBank/DDBJ whole genome shotgun (WGS) entry which is preliminary data.</text>
</comment>
<dbReference type="AlphaFoldDB" id="A0A9D5CUF2"/>
<dbReference type="Pfam" id="PF00722">
    <property type="entry name" value="Glyco_hydro_16"/>
    <property type="match status" value="1"/>
</dbReference>
<keyword evidence="3" id="KW-1015">Disulfide bond</keyword>
<feature type="active site" description="Nucleophile" evidence="5">
    <location>
        <position position="77"/>
    </location>
</feature>
<dbReference type="InterPro" id="IPR000757">
    <property type="entry name" value="Beta-glucanase-like"/>
</dbReference>
<evidence type="ECO:0000259" key="7">
    <source>
        <dbReference type="PROSITE" id="PS51762"/>
    </source>
</evidence>
<dbReference type="Pfam" id="PF06955">
    <property type="entry name" value="XET_C"/>
    <property type="match status" value="1"/>
</dbReference>
<gene>
    <name evidence="8" type="ORF">J5N97_015519</name>
</gene>
<reference evidence="8" key="2">
    <citation type="journal article" date="2022" name="Hortic Res">
        <title>The genome of Dioscorea zingiberensis sheds light on the biosynthesis, origin and evolution of the medicinally important diosgenin saponins.</title>
        <authorList>
            <person name="Li Y."/>
            <person name="Tan C."/>
            <person name="Li Z."/>
            <person name="Guo J."/>
            <person name="Li S."/>
            <person name="Chen X."/>
            <person name="Wang C."/>
            <person name="Dai X."/>
            <person name="Yang H."/>
            <person name="Song W."/>
            <person name="Hou L."/>
            <person name="Xu J."/>
            <person name="Tong Z."/>
            <person name="Xu A."/>
            <person name="Yuan X."/>
            <person name="Wang W."/>
            <person name="Yang Q."/>
            <person name="Chen L."/>
            <person name="Sun Z."/>
            <person name="Wang K."/>
            <person name="Pan B."/>
            <person name="Chen J."/>
            <person name="Bao Y."/>
            <person name="Liu F."/>
            <person name="Qi X."/>
            <person name="Gang D.R."/>
            <person name="Wen J."/>
            <person name="Li J."/>
        </authorList>
    </citation>
    <scope>NUCLEOTIDE SEQUENCE</scope>
    <source>
        <strain evidence="8">Dzin_1.0</strain>
    </source>
</reference>
<sequence>MSLVLLVLLLISAAAGVAADFNTDMNITWGDGRAIISNNGLNLQLSMDNISGSGCESKAAFLYGRFELSSAQPAQDEVDLEFLGNLEGQPYKLNTNVFTEGKGNREQRFHLWFDPTGDFHNYSILWTPNQTISYIDGIPIRGFMKANSTTQLPYVEKAMTLHTSLWDGSDWATDGGRIKVDWSKAPFIAHYRNLKIDACFPSESGYTCGNDAASWIEKSLSQQDLTLMHMIRDQYMIYNYCTDPKYKGTVSDECSREAG</sequence>
<evidence type="ECO:0000256" key="1">
    <source>
        <dbReference type="ARBA" id="ARBA00022679"/>
    </source>
</evidence>
<keyword evidence="1 6" id="KW-0808">Transferase</keyword>
<feature type="chain" id="PRO_5039752794" description="Xyloglucan endotransglucosylase/hydrolase" evidence="6">
    <location>
        <begin position="20"/>
        <end position="259"/>
    </location>
</feature>
<dbReference type="OrthoDB" id="4781at2759"/>
<dbReference type="InterPro" id="IPR010713">
    <property type="entry name" value="XET_C"/>
</dbReference>
<dbReference type="InterPro" id="IPR016455">
    <property type="entry name" value="XTH"/>
</dbReference>
<reference evidence="8" key="1">
    <citation type="submission" date="2021-03" db="EMBL/GenBank/DDBJ databases">
        <authorList>
            <person name="Li Z."/>
            <person name="Yang C."/>
        </authorList>
    </citation>
    <scope>NUCLEOTIDE SEQUENCE</scope>
    <source>
        <strain evidence="8">Dzin_1.0</strain>
        <tissue evidence="8">Leaf</tissue>
    </source>
</reference>
<keyword evidence="6" id="KW-0052">Apoplast</keyword>
<feature type="signal peptide" evidence="6">
    <location>
        <begin position="1"/>
        <end position="19"/>
    </location>
</feature>
<dbReference type="InterPro" id="IPR013320">
    <property type="entry name" value="ConA-like_dom_sf"/>
</dbReference>
<evidence type="ECO:0000256" key="5">
    <source>
        <dbReference type="PIRSR" id="PIRSR005604-1"/>
    </source>
</evidence>
<proteinExistence type="inferred from homology"/>
<dbReference type="EC" id="2.4.1.207" evidence="6"/>
<dbReference type="PANTHER" id="PTHR31062">
    <property type="entry name" value="XYLOGLUCAN ENDOTRANSGLUCOSYLASE/HYDROLASE PROTEIN 8-RELATED"/>
    <property type="match status" value="1"/>
</dbReference>
<keyword evidence="4 6" id="KW-0326">Glycosidase</keyword>
<evidence type="ECO:0000256" key="6">
    <source>
        <dbReference type="RuleBase" id="RU361120"/>
    </source>
</evidence>
<dbReference type="SUPFAM" id="SSF49899">
    <property type="entry name" value="Concanavalin A-like lectins/glucanases"/>
    <property type="match status" value="1"/>
</dbReference>
<dbReference type="Gene3D" id="2.60.120.200">
    <property type="match status" value="1"/>
</dbReference>
<evidence type="ECO:0000256" key="3">
    <source>
        <dbReference type="ARBA" id="ARBA00023157"/>
    </source>
</evidence>
<comment type="similarity">
    <text evidence="6">Belongs to the glycosyl hydrolase 16 family.</text>
</comment>
<comment type="function">
    <text evidence="6">Catalyzes xyloglucan endohydrolysis (XEH) and/or endotransglycosylation (XET). Cleaves and religates xyloglucan polymers, an essential constituent of the primary cell wall, and thereby participates in cell wall construction of growing tissues.</text>
</comment>